<dbReference type="GO" id="GO:0042162">
    <property type="term" value="F:telomeric DNA binding"/>
    <property type="evidence" value="ECO:0007669"/>
    <property type="project" value="TreeGrafter"/>
</dbReference>
<comment type="similarity">
    <text evidence="1 13">Belongs to the reverse transcriptase family. Telomerase subfamily.</text>
</comment>
<dbReference type="InParanoid" id="A0A151GES6"/>
<evidence type="ECO:0000313" key="17">
    <source>
        <dbReference type="Proteomes" id="UP000076580"/>
    </source>
</evidence>
<evidence type="ECO:0000256" key="3">
    <source>
        <dbReference type="ARBA" id="ARBA00016182"/>
    </source>
</evidence>
<dbReference type="GO" id="GO:0046872">
    <property type="term" value="F:metal ion binding"/>
    <property type="evidence" value="ECO:0007669"/>
    <property type="project" value="UniProtKB-KW"/>
</dbReference>
<evidence type="ECO:0000256" key="11">
    <source>
        <dbReference type="ARBA" id="ARBA00023242"/>
    </source>
</evidence>
<dbReference type="GeneID" id="63720192"/>
<evidence type="ECO:0000256" key="9">
    <source>
        <dbReference type="ARBA" id="ARBA00022895"/>
    </source>
</evidence>
<gene>
    <name evidence="16" type="ORF">DCS_07549</name>
</gene>
<dbReference type="RefSeq" id="XP_040654938.1">
    <property type="nucleotide sequence ID" value="XM_040804834.1"/>
</dbReference>
<dbReference type="GO" id="GO:0070034">
    <property type="term" value="F:telomerase RNA binding"/>
    <property type="evidence" value="ECO:0007669"/>
    <property type="project" value="TreeGrafter"/>
</dbReference>
<evidence type="ECO:0000256" key="4">
    <source>
        <dbReference type="ARBA" id="ARBA00022454"/>
    </source>
</evidence>
<dbReference type="EMBL" id="LAYC01000003">
    <property type="protein sequence ID" value="KYK55586.1"/>
    <property type="molecule type" value="Genomic_DNA"/>
</dbReference>
<evidence type="ECO:0000256" key="12">
    <source>
        <dbReference type="ARBA" id="ARBA00048173"/>
    </source>
</evidence>
<keyword evidence="4 13" id="KW-0158">Chromosome</keyword>
<dbReference type="InterPro" id="IPR000477">
    <property type="entry name" value="RT_dom"/>
</dbReference>
<dbReference type="GO" id="GO:0000781">
    <property type="term" value="C:chromosome, telomeric region"/>
    <property type="evidence" value="ECO:0007669"/>
    <property type="project" value="UniProtKB-SubCell"/>
</dbReference>
<dbReference type="Pfam" id="PF00078">
    <property type="entry name" value="RVT_1"/>
    <property type="match status" value="1"/>
</dbReference>
<dbReference type="GO" id="GO:0000333">
    <property type="term" value="C:telomerase catalytic core complex"/>
    <property type="evidence" value="ECO:0007669"/>
    <property type="project" value="TreeGrafter"/>
</dbReference>
<comment type="catalytic activity">
    <reaction evidence="12 13">
        <text>DNA(n) + a 2'-deoxyribonucleoside 5'-triphosphate = DNA(n+1) + diphosphate</text>
        <dbReference type="Rhea" id="RHEA:22508"/>
        <dbReference type="Rhea" id="RHEA-COMP:17339"/>
        <dbReference type="Rhea" id="RHEA-COMP:17340"/>
        <dbReference type="ChEBI" id="CHEBI:33019"/>
        <dbReference type="ChEBI" id="CHEBI:61560"/>
        <dbReference type="ChEBI" id="CHEBI:173112"/>
        <dbReference type="EC" id="2.7.7.49"/>
    </reaction>
</comment>
<dbReference type="CDD" id="cd01648">
    <property type="entry name" value="TERT"/>
    <property type="match status" value="1"/>
</dbReference>
<evidence type="ECO:0000256" key="10">
    <source>
        <dbReference type="ARBA" id="ARBA00022918"/>
    </source>
</evidence>
<keyword evidence="5 13" id="KW-0808">Transferase</keyword>
<dbReference type="SMART" id="SM00975">
    <property type="entry name" value="Telomerase_RBD"/>
    <property type="match status" value="1"/>
</dbReference>
<evidence type="ECO:0000256" key="2">
    <source>
        <dbReference type="ARBA" id="ARBA00012493"/>
    </source>
</evidence>
<dbReference type="Proteomes" id="UP000076580">
    <property type="component" value="Chromosome 03"/>
</dbReference>
<evidence type="ECO:0000313" key="16">
    <source>
        <dbReference type="EMBL" id="KYK55586.1"/>
    </source>
</evidence>
<dbReference type="GO" id="GO:0003720">
    <property type="term" value="F:telomerase activity"/>
    <property type="evidence" value="ECO:0007669"/>
    <property type="project" value="InterPro"/>
</dbReference>
<keyword evidence="8 13" id="KW-0460">Magnesium</keyword>
<dbReference type="InterPro" id="IPR003545">
    <property type="entry name" value="Telomerase_RT"/>
</dbReference>
<evidence type="ECO:0000256" key="1">
    <source>
        <dbReference type="ARBA" id="ARBA00008001"/>
    </source>
</evidence>
<name>A0A151GES6_DRECN</name>
<comment type="caution">
    <text evidence="16">The sequence shown here is derived from an EMBL/GenBank/DDBJ whole genome shotgun (WGS) entry which is preliminary data.</text>
</comment>
<dbReference type="PRINTS" id="PR01365">
    <property type="entry name" value="TELOMERASERT"/>
</dbReference>
<dbReference type="Gene3D" id="1.10.357.90">
    <property type="match status" value="1"/>
</dbReference>
<keyword evidence="7 13" id="KW-0479">Metal-binding</keyword>
<sequence>MDRDVKRKRSRRDASGTCHGQSSDFELPVRRDLLSQCYGTVQTLRDYILCKLPRSSRLRRKKISSLRNGNEFETNIGRFLDTSLVCICDQRQQPEVEVPVYEQFLSFSQRGDESYVTLSDGIPAATGVQAEIVDFVVWRFFKREQSTRARPKHLLCDGYRRMAREGDSALTTIPGVYSLYPNSHVATLKREPWPHLLALLGQSGQKIMLDLLVDCSIFIALEIDLGNYYQLSGMPLAELDLSRNRSSPAEITARKPSDITLVRSRIFYAKPTLTARGRVHFGYKHIHVLNRCLYSQQSLQNGEVPTPKDKDATKRNEANTCKVMMYMFPRQFGLHNVFSSTVNFLETAQKFQDYTWREEEIAGLIAKADGTSIGGQSLKLPKRLRGATRTLVQRLQILHGRCSYAELLRHYCPTFLDRRRTRNSNTTNAQPETSSCAAALGQAVTNGVPPVACRPKKVNRLNSQLPLLPSDVNSLEALACPASHVSAFCQAVLSKIIPNDFWGEGDAMCHNRAVFLNKVDHFVKLRRFESMTLHEISQGLKVVGLAWLRPPGQQGHRLGQTDKGKRDEIFLEFLYYVFDSLLIPLIRSNFYVTESNQNRSQLFYFRHDVWRAIAEPAMADIKKSMFEEVNTVEAQQILNSRRLGFSHIRLLPKGSKLRPIMNLRRRQLSKGSSKLLGPSINTVLKPVHTILKFEKDTNPLKLGSTMFSVDDMYPRLKDFKKSLGPMNGRLYFAKVDVQAAFDTIPQKAVIKIIETVPTEKTYTMIKHAEVRPGERAMLVPNKPATKPVKRWHANAFAASRDGAPLQQRLHGDLGRRRRNTVFVDSAMQVQHDASSLMKLLADHVERNLVKIGKKYYRQRTGIPQGSILSSLMCNYFYADLEKQRLGFLNSPDCLLMRLIDDFLLITLDKAKAIKFVQTMHQGVPEYGVKVNQKKTLVNFEMQMTGGPVSRANGACFPYCGVSIDCQSLEIMKDRDRSNVSESSFTVEFGRSPGQNFQRKVLNSFKIQSNLMLYDTSHNSTKTVLRSLHGAFRETALKMWIYIRCLTRPQQPSTRLITRTISKVAEVAFLILSSKARKKQYPLYSCDIRKGQVVATAYGAFLEVLSQKQSRYGDVISWLQAQKIRAPSGCN</sequence>
<dbReference type="EC" id="2.7.7.49" evidence="2 13"/>
<accession>A0A151GES6</accession>
<comment type="subcellular location">
    <subcellularLocation>
        <location evidence="13">Nucleus</location>
    </subcellularLocation>
    <subcellularLocation>
        <location evidence="13">Chromosome</location>
        <location evidence="13">Telomere</location>
    </subcellularLocation>
</comment>
<evidence type="ECO:0000256" key="5">
    <source>
        <dbReference type="ARBA" id="ARBA00022679"/>
    </source>
</evidence>
<dbReference type="InterPro" id="IPR021891">
    <property type="entry name" value="Telomerase_RBD"/>
</dbReference>
<dbReference type="PROSITE" id="PS50878">
    <property type="entry name" value="RT_POL"/>
    <property type="match status" value="1"/>
</dbReference>
<evidence type="ECO:0000256" key="6">
    <source>
        <dbReference type="ARBA" id="ARBA00022695"/>
    </source>
</evidence>
<feature type="domain" description="Reverse transcriptase" evidence="15">
    <location>
        <begin position="632"/>
        <end position="963"/>
    </location>
</feature>
<keyword evidence="11 13" id="KW-0539">Nucleus</keyword>
<evidence type="ECO:0000259" key="15">
    <source>
        <dbReference type="PROSITE" id="PS50878"/>
    </source>
</evidence>
<protein>
    <recommendedName>
        <fullName evidence="3 13">Telomerase reverse transcriptase</fullName>
        <ecNumber evidence="2 13">2.7.7.49</ecNumber>
    </recommendedName>
    <alternativeName>
        <fullName evidence="13">Telomerase catalytic subunit</fullName>
    </alternativeName>
</protein>
<dbReference type="FunCoup" id="A0A151GES6">
    <property type="interactions" value="262"/>
</dbReference>
<organism evidence="16 17">
    <name type="scientific">Drechmeria coniospora</name>
    <name type="common">Nematophagous fungus</name>
    <name type="synonym">Meria coniospora</name>
    <dbReference type="NCBI Taxonomy" id="98403"/>
    <lineage>
        <taxon>Eukaryota</taxon>
        <taxon>Fungi</taxon>
        <taxon>Dikarya</taxon>
        <taxon>Ascomycota</taxon>
        <taxon>Pezizomycotina</taxon>
        <taxon>Sordariomycetes</taxon>
        <taxon>Hypocreomycetidae</taxon>
        <taxon>Hypocreales</taxon>
        <taxon>Ophiocordycipitaceae</taxon>
        <taxon>Drechmeria</taxon>
    </lineage>
</organism>
<dbReference type="PANTHER" id="PTHR12066:SF0">
    <property type="entry name" value="TELOMERASE REVERSE TRANSCRIPTASE"/>
    <property type="match status" value="1"/>
</dbReference>
<dbReference type="PANTHER" id="PTHR12066">
    <property type="entry name" value="TELOMERASE REVERSE TRANSCRIPTASE"/>
    <property type="match status" value="1"/>
</dbReference>
<keyword evidence="17" id="KW-1185">Reference proteome</keyword>
<dbReference type="Pfam" id="PF12009">
    <property type="entry name" value="Telomerase_RBD"/>
    <property type="match status" value="1"/>
</dbReference>
<evidence type="ECO:0000256" key="7">
    <source>
        <dbReference type="ARBA" id="ARBA00022723"/>
    </source>
</evidence>
<dbReference type="STRING" id="98403.A0A151GES6"/>
<feature type="compositionally biased region" description="Basic residues" evidence="14">
    <location>
        <begin position="1"/>
        <end position="11"/>
    </location>
</feature>
<evidence type="ECO:0000256" key="8">
    <source>
        <dbReference type="ARBA" id="ARBA00022842"/>
    </source>
</evidence>
<keyword evidence="6 13" id="KW-0548">Nucleotidyltransferase</keyword>
<proteinExistence type="inferred from homology"/>
<comment type="function">
    <text evidence="13">Telomerase is a ribonucleoprotein enzyme essential for the replication of chromosome termini in most eukaryotes. It elongates telomeres. It is a reverse transcriptase that adds simple sequence repeats to chromosome ends by copying a template sequence within the RNA component of the enzyme.</text>
</comment>
<reference evidence="16 17" key="1">
    <citation type="journal article" date="2016" name="Sci. Rep.">
        <title>Insights into Adaptations to a Near-Obligate Nematode Endoparasitic Lifestyle from the Finished Genome of Drechmeria coniospora.</title>
        <authorList>
            <person name="Zhang L."/>
            <person name="Zhou Z."/>
            <person name="Guo Q."/>
            <person name="Fokkens L."/>
            <person name="Miskei M."/>
            <person name="Pocsi I."/>
            <person name="Zhang W."/>
            <person name="Chen M."/>
            <person name="Wang L."/>
            <person name="Sun Y."/>
            <person name="Donzelli B.G."/>
            <person name="Gibson D.M."/>
            <person name="Nelson D.R."/>
            <person name="Luo J.G."/>
            <person name="Rep M."/>
            <person name="Liu H."/>
            <person name="Yang S."/>
            <person name="Wang J."/>
            <person name="Krasnoff S.B."/>
            <person name="Xu Y."/>
            <person name="Molnar I."/>
            <person name="Lin M."/>
        </authorList>
    </citation>
    <scope>NUCLEOTIDE SEQUENCE [LARGE SCALE GENOMIC DNA]</scope>
    <source>
        <strain evidence="16 17">ARSEF 6962</strain>
    </source>
</reference>
<evidence type="ECO:0000256" key="13">
    <source>
        <dbReference type="RuleBase" id="RU365061"/>
    </source>
</evidence>
<dbReference type="AlphaFoldDB" id="A0A151GES6"/>
<dbReference type="GO" id="GO:0007004">
    <property type="term" value="P:telomere maintenance via telomerase"/>
    <property type="evidence" value="ECO:0007669"/>
    <property type="project" value="TreeGrafter"/>
</dbReference>
<dbReference type="Gene3D" id="1.10.132.70">
    <property type="match status" value="1"/>
</dbReference>
<keyword evidence="10 13" id="KW-0695">RNA-directed DNA polymerase</keyword>
<dbReference type="Gene3D" id="3.30.70.2630">
    <property type="match status" value="1"/>
</dbReference>
<evidence type="ECO:0000256" key="14">
    <source>
        <dbReference type="SAM" id="MobiDB-lite"/>
    </source>
</evidence>
<keyword evidence="9 13" id="KW-0779">Telomere</keyword>
<feature type="region of interest" description="Disordered" evidence="14">
    <location>
        <begin position="1"/>
        <end position="22"/>
    </location>
</feature>